<dbReference type="SUPFAM" id="SSF57256">
    <property type="entry name" value="Elafin-like"/>
    <property type="match status" value="3"/>
</dbReference>
<organism evidence="3 4">
    <name type="scientific">Onychostoma macrolepis</name>
    <dbReference type="NCBI Taxonomy" id="369639"/>
    <lineage>
        <taxon>Eukaryota</taxon>
        <taxon>Metazoa</taxon>
        <taxon>Chordata</taxon>
        <taxon>Craniata</taxon>
        <taxon>Vertebrata</taxon>
        <taxon>Euteleostomi</taxon>
        <taxon>Actinopterygii</taxon>
        <taxon>Neopterygii</taxon>
        <taxon>Teleostei</taxon>
        <taxon>Ostariophysi</taxon>
        <taxon>Cypriniformes</taxon>
        <taxon>Cyprinidae</taxon>
        <taxon>Acrossocheilinae</taxon>
        <taxon>Onychostoma</taxon>
    </lineage>
</organism>
<evidence type="ECO:0000259" key="2">
    <source>
        <dbReference type="PROSITE" id="PS51390"/>
    </source>
</evidence>
<comment type="caution">
    <text evidence="3">The sequence shown here is derived from an EMBL/GenBank/DDBJ whole genome shotgun (WGS) entry which is preliminary data.</text>
</comment>
<keyword evidence="1" id="KW-0732">Signal</keyword>
<dbReference type="SMART" id="SM00217">
    <property type="entry name" value="WAP"/>
    <property type="match status" value="3"/>
</dbReference>
<feature type="domain" description="WAP" evidence="2">
    <location>
        <begin position="127"/>
        <end position="172"/>
    </location>
</feature>
<dbReference type="InterPro" id="IPR008197">
    <property type="entry name" value="WAP_dom"/>
</dbReference>
<name>A0A7J6BRY8_9TELE</name>
<dbReference type="Gene3D" id="4.10.75.10">
    <property type="entry name" value="Elafin-like"/>
    <property type="match status" value="3"/>
</dbReference>
<evidence type="ECO:0000313" key="3">
    <source>
        <dbReference type="EMBL" id="KAF4097233.1"/>
    </source>
</evidence>
<dbReference type="InterPro" id="IPR036645">
    <property type="entry name" value="Elafin-like_sf"/>
</dbReference>
<dbReference type="EMBL" id="JAAMOB010000022">
    <property type="protein sequence ID" value="KAF4097233.1"/>
    <property type="molecule type" value="Genomic_DNA"/>
</dbReference>
<dbReference type="FunFam" id="4.10.75.10:FF:000001">
    <property type="entry name" value="Anosmin 1"/>
    <property type="match status" value="2"/>
</dbReference>
<dbReference type="AlphaFoldDB" id="A0A7J6BRY8"/>
<dbReference type="Pfam" id="PF00095">
    <property type="entry name" value="WAP"/>
    <property type="match status" value="3"/>
</dbReference>
<feature type="domain" description="WAP" evidence="2">
    <location>
        <begin position="82"/>
        <end position="126"/>
    </location>
</feature>
<dbReference type="InterPro" id="IPR050514">
    <property type="entry name" value="WAP_four-disulfide_core"/>
</dbReference>
<feature type="domain" description="WAP" evidence="2">
    <location>
        <begin position="32"/>
        <end position="81"/>
    </location>
</feature>
<dbReference type="GO" id="GO:0004867">
    <property type="term" value="F:serine-type endopeptidase inhibitor activity"/>
    <property type="evidence" value="ECO:0007669"/>
    <property type="project" value="TreeGrafter"/>
</dbReference>
<dbReference type="GO" id="GO:0019731">
    <property type="term" value="P:antibacterial humoral response"/>
    <property type="evidence" value="ECO:0007669"/>
    <property type="project" value="TreeGrafter"/>
</dbReference>
<feature type="chain" id="PRO_5029867570" description="WAP domain-containing protein" evidence="1">
    <location>
        <begin position="24"/>
        <end position="172"/>
    </location>
</feature>
<evidence type="ECO:0000256" key="1">
    <source>
        <dbReference type="SAM" id="SignalP"/>
    </source>
</evidence>
<dbReference type="PRINTS" id="PR00003">
    <property type="entry name" value="4DISULPHCORE"/>
</dbReference>
<dbReference type="GO" id="GO:0045087">
    <property type="term" value="P:innate immune response"/>
    <property type="evidence" value="ECO:0007669"/>
    <property type="project" value="TreeGrafter"/>
</dbReference>
<sequence length="172" mass="18493">MAARVSCSLFAVLLCLARGPVTGAVDLDKELLPAKPGMCPRNNVEEAMMGLCAEFCSHDSECPNNQKCCSNGCGHQCMAPYKEKPGVCPRQKPGFGVCVESCLNDSECPNNQKCCSNGCGHQCMALSKEKPGVCPKELLKVKMCDKLCANDIDCPSDEKCCSTRCGRKCTRP</sequence>
<evidence type="ECO:0000313" key="4">
    <source>
        <dbReference type="Proteomes" id="UP000579812"/>
    </source>
</evidence>
<dbReference type="PANTHER" id="PTHR19441:SF95">
    <property type="entry name" value="PERLWAPIN ISOFORM X1"/>
    <property type="match status" value="1"/>
</dbReference>
<feature type="signal peptide" evidence="1">
    <location>
        <begin position="1"/>
        <end position="23"/>
    </location>
</feature>
<dbReference type="GO" id="GO:0005615">
    <property type="term" value="C:extracellular space"/>
    <property type="evidence" value="ECO:0007669"/>
    <property type="project" value="TreeGrafter"/>
</dbReference>
<reference evidence="3 4" key="1">
    <citation type="submission" date="2020-04" db="EMBL/GenBank/DDBJ databases">
        <title>Chromosome-level genome assembly of a cyprinid fish Onychostoma macrolepis by integration of Nanopore Sequencing, Bionano and Hi-C technology.</title>
        <authorList>
            <person name="Wang D."/>
        </authorList>
    </citation>
    <scope>NUCLEOTIDE SEQUENCE [LARGE SCALE GENOMIC DNA]</scope>
    <source>
        <strain evidence="3">SWU-2019</strain>
        <tissue evidence="3">Muscle</tissue>
    </source>
</reference>
<accession>A0A7J6BRY8</accession>
<dbReference type="PANTHER" id="PTHR19441">
    <property type="entry name" value="WHEY ACDIC PROTEIN WAP"/>
    <property type="match status" value="1"/>
</dbReference>
<dbReference type="PROSITE" id="PS51390">
    <property type="entry name" value="WAP"/>
    <property type="match status" value="3"/>
</dbReference>
<keyword evidence="4" id="KW-1185">Reference proteome</keyword>
<dbReference type="CDD" id="cd00199">
    <property type="entry name" value="WAP"/>
    <property type="match status" value="2"/>
</dbReference>
<proteinExistence type="predicted"/>
<dbReference type="Proteomes" id="UP000579812">
    <property type="component" value="Unassembled WGS sequence"/>
</dbReference>
<protein>
    <recommendedName>
        <fullName evidence="2">WAP domain-containing protein</fullName>
    </recommendedName>
</protein>
<gene>
    <name evidence="3" type="ORF">G5714_021241</name>
</gene>